<dbReference type="GO" id="GO:0003684">
    <property type="term" value="F:damaged DNA binding"/>
    <property type="evidence" value="ECO:0007669"/>
    <property type="project" value="InterPro"/>
</dbReference>
<dbReference type="Pfam" id="PF13481">
    <property type="entry name" value="AAA_25"/>
    <property type="match status" value="1"/>
</dbReference>
<dbReference type="Gene3D" id="3.40.50.300">
    <property type="entry name" value="P-loop containing nucleotide triphosphate hydrolases"/>
    <property type="match status" value="1"/>
</dbReference>
<dbReference type="InterPro" id="IPR003593">
    <property type="entry name" value="AAA+_ATPase"/>
</dbReference>
<keyword evidence="1" id="KW-0479">Metal-binding</keyword>
<proteinExistence type="inferred from homology"/>
<accession>A0A161K717</accession>
<evidence type="ECO:0000256" key="10">
    <source>
        <dbReference type="ARBA" id="ARBA00023204"/>
    </source>
</evidence>
<keyword evidence="3" id="KW-0227">DNA damage</keyword>
<evidence type="ECO:0000313" key="12">
    <source>
        <dbReference type="EMBL" id="CUS56126.1"/>
    </source>
</evidence>
<dbReference type="CDD" id="cd01121">
    <property type="entry name" value="RadA_SMS_N"/>
    <property type="match status" value="1"/>
</dbReference>
<keyword evidence="4" id="KW-0863">Zinc-finger</keyword>
<dbReference type="InterPro" id="IPR004504">
    <property type="entry name" value="DNA_repair_RadA"/>
</dbReference>
<keyword evidence="8" id="KW-0346">Stress response</keyword>
<keyword evidence="5" id="KW-0378">Hydrolase</keyword>
<keyword evidence="9" id="KW-0238">DNA-binding</keyword>
<name>A0A161K717_9ZZZZ</name>
<reference evidence="12" key="1">
    <citation type="submission" date="2015-10" db="EMBL/GenBank/DDBJ databases">
        <authorList>
            <person name="Gilbert D.G."/>
        </authorList>
    </citation>
    <scope>NUCLEOTIDE SEQUENCE</scope>
</reference>
<dbReference type="Gene3D" id="3.30.230.10">
    <property type="match status" value="1"/>
</dbReference>
<keyword evidence="10" id="KW-0234">DNA repair</keyword>
<sequence length="490" mass="51500">MQPASRVLTFAARTESEPFPLPANPHISLTMAKTATTAFVCQSCGEVHSKWSGKCAGCGEWNTLVEETVGGTPGGLAAPKAGTKRSSKTEFVALNAETETPARIVMGVEELDRVFGGGIVPSSATLIGGDPGIGKSTLLLQVAARLARNGVKTVYVSGEEAAAQIQERAKRLKVAESPVDLATETDLRKILSALKAAKPDFVVIDSIQTMWSDSLEAAPGSVSQVRACSQELTRWAKKSGAALVLVGHVTKEGNIAGPRVVEHMVDAVFYFEGERGHQFRILRAVKNRFGPTDEIGIFEMHQYGLAPAKEPSALFLSADGDGEGGAAVYAAMEGSRPVLAEVQALVAKSAYGTPRRSVVGWDGGRLAMLLAVLEARCGISLSGMDVYLSVAGGYRIGEPAGDLGAAAALLTSLADTPVPERTVFFGEVALSGAVRPVARMEQRLKEAVRLGFTHAYVPEGSPTSVDGLTITPIKRLIDLAHLLAPDAQNA</sequence>
<evidence type="ECO:0000256" key="1">
    <source>
        <dbReference type="ARBA" id="ARBA00022723"/>
    </source>
</evidence>
<feature type="domain" description="RecA family profile 1" evidence="11">
    <location>
        <begin position="100"/>
        <end position="249"/>
    </location>
</feature>
<dbReference type="PROSITE" id="PS50162">
    <property type="entry name" value="RECA_2"/>
    <property type="match status" value="1"/>
</dbReference>
<dbReference type="PANTHER" id="PTHR32472">
    <property type="entry name" value="DNA REPAIR PROTEIN RADA"/>
    <property type="match status" value="1"/>
</dbReference>
<dbReference type="NCBIfam" id="TIGR00416">
    <property type="entry name" value="sms"/>
    <property type="match status" value="1"/>
</dbReference>
<dbReference type="EMBL" id="CZQD01000018">
    <property type="protein sequence ID" value="CUS56126.1"/>
    <property type="molecule type" value="Genomic_DNA"/>
</dbReference>
<dbReference type="InterPro" id="IPR014721">
    <property type="entry name" value="Ribsml_uS5_D2-typ_fold_subgr"/>
</dbReference>
<dbReference type="InterPro" id="IPR041166">
    <property type="entry name" value="Rubredoxin_2"/>
</dbReference>
<dbReference type="GO" id="GO:0140664">
    <property type="term" value="F:ATP-dependent DNA damage sensor activity"/>
    <property type="evidence" value="ECO:0007669"/>
    <property type="project" value="InterPro"/>
</dbReference>
<dbReference type="GO" id="GO:0008270">
    <property type="term" value="F:zinc ion binding"/>
    <property type="evidence" value="ECO:0007669"/>
    <property type="project" value="UniProtKB-KW"/>
</dbReference>
<gene>
    <name evidence="12" type="ORF">MGWOODY_Hyp2584</name>
</gene>
<keyword evidence="7" id="KW-0067">ATP-binding</keyword>
<protein>
    <submittedName>
        <fullName evidence="12">DNA repair protein RadA</fullName>
    </submittedName>
</protein>
<evidence type="ECO:0000256" key="7">
    <source>
        <dbReference type="ARBA" id="ARBA00022840"/>
    </source>
</evidence>
<keyword evidence="2" id="KW-0547">Nucleotide-binding</keyword>
<evidence type="ECO:0000256" key="2">
    <source>
        <dbReference type="ARBA" id="ARBA00022741"/>
    </source>
</evidence>
<dbReference type="Pfam" id="PF18073">
    <property type="entry name" value="Zn_ribbon_LapB"/>
    <property type="match status" value="1"/>
</dbReference>
<dbReference type="GO" id="GO:0005829">
    <property type="term" value="C:cytosol"/>
    <property type="evidence" value="ECO:0007669"/>
    <property type="project" value="TreeGrafter"/>
</dbReference>
<dbReference type="SUPFAM" id="SSF52540">
    <property type="entry name" value="P-loop containing nucleoside triphosphate hydrolases"/>
    <property type="match status" value="1"/>
</dbReference>
<dbReference type="GO" id="GO:0016787">
    <property type="term" value="F:hydrolase activity"/>
    <property type="evidence" value="ECO:0007669"/>
    <property type="project" value="UniProtKB-KW"/>
</dbReference>
<organism evidence="12">
    <name type="scientific">hydrothermal vent metagenome</name>
    <dbReference type="NCBI Taxonomy" id="652676"/>
    <lineage>
        <taxon>unclassified sequences</taxon>
        <taxon>metagenomes</taxon>
        <taxon>ecological metagenomes</taxon>
    </lineage>
</organism>
<dbReference type="FunFam" id="3.40.50.300:FF:000050">
    <property type="entry name" value="DNA repair protein RadA"/>
    <property type="match status" value="1"/>
</dbReference>
<dbReference type="HAMAP" id="MF_01498">
    <property type="entry name" value="RadA_bact"/>
    <property type="match status" value="1"/>
</dbReference>
<dbReference type="InterPro" id="IPR027417">
    <property type="entry name" value="P-loop_NTPase"/>
</dbReference>
<dbReference type="InterPro" id="IPR020568">
    <property type="entry name" value="Ribosomal_Su5_D2-typ_SF"/>
</dbReference>
<evidence type="ECO:0000256" key="3">
    <source>
        <dbReference type="ARBA" id="ARBA00022763"/>
    </source>
</evidence>
<dbReference type="PANTHER" id="PTHR32472:SF10">
    <property type="entry name" value="DNA REPAIR PROTEIN RADA-LIKE PROTEIN"/>
    <property type="match status" value="1"/>
</dbReference>
<dbReference type="InterPro" id="IPR020588">
    <property type="entry name" value="RecA_ATP-bd"/>
</dbReference>
<evidence type="ECO:0000256" key="4">
    <source>
        <dbReference type="ARBA" id="ARBA00022771"/>
    </source>
</evidence>
<dbReference type="SUPFAM" id="SSF54211">
    <property type="entry name" value="Ribosomal protein S5 domain 2-like"/>
    <property type="match status" value="1"/>
</dbReference>
<evidence type="ECO:0000256" key="9">
    <source>
        <dbReference type="ARBA" id="ARBA00023125"/>
    </source>
</evidence>
<keyword evidence="6" id="KW-0862">Zinc</keyword>
<dbReference type="SMART" id="SM00382">
    <property type="entry name" value="AAA"/>
    <property type="match status" value="1"/>
</dbReference>
<dbReference type="PRINTS" id="PR01874">
    <property type="entry name" value="DNAREPAIRADA"/>
</dbReference>
<evidence type="ECO:0000256" key="8">
    <source>
        <dbReference type="ARBA" id="ARBA00023016"/>
    </source>
</evidence>
<dbReference type="AlphaFoldDB" id="A0A161K717"/>
<evidence type="ECO:0000256" key="5">
    <source>
        <dbReference type="ARBA" id="ARBA00022801"/>
    </source>
</evidence>
<evidence type="ECO:0000256" key="6">
    <source>
        <dbReference type="ARBA" id="ARBA00022833"/>
    </source>
</evidence>
<dbReference type="GO" id="GO:0000725">
    <property type="term" value="P:recombinational repair"/>
    <property type="evidence" value="ECO:0007669"/>
    <property type="project" value="TreeGrafter"/>
</dbReference>
<dbReference type="GO" id="GO:0005524">
    <property type="term" value="F:ATP binding"/>
    <property type="evidence" value="ECO:0007669"/>
    <property type="project" value="UniProtKB-KW"/>
</dbReference>
<evidence type="ECO:0000259" key="11">
    <source>
        <dbReference type="PROSITE" id="PS50162"/>
    </source>
</evidence>